<dbReference type="Gene3D" id="2.60.120.260">
    <property type="entry name" value="Galactose-binding domain-like"/>
    <property type="match status" value="2"/>
</dbReference>
<reference evidence="9 10" key="1">
    <citation type="journal article" date="2011" name="Science">
        <title>Comparative functional genomics of the fission yeasts.</title>
        <authorList>
            <person name="Rhind N."/>
            <person name="Chen Z."/>
            <person name="Yassour M."/>
            <person name="Thompson D.A."/>
            <person name="Haas B.J."/>
            <person name="Habib N."/>
            <person name="Wapinski I."/>
            <person name="Roy S."/>
            <person name="Lin M.F."/>
            <person name="Heiman D.I."/>
            <person name="Young S.K."/>
            <person name="Furuya K."/>
            <person name="Guo Y."/>
            <person name="Pidoux A."/>
            <person name="Chen H.M."/>
            <person name="Robbertse B."/>
            <person name="Goldberg J.M."/>
            <person name="Aoki K."/>
            <person name="Bayne E.H."/>
            <person name="Berlin A.M."/>
            <person name="Desjardins C.A."/>
            <person name="Dobbs E."/>
            <person name="Dukaj L."/>
            <person name="Fan L."/>
            <person name="FitzGerald M.G."/>
            <person name="French C."/>
            <person name="Gujja S."/>
            <person name="Hansen K."/>
            <person name="Keifenheim D."/>
            <person name="Levin J.Z."/>
            <person name="Mosher R.A."/>
            <person name="Mueller C.A."/>
            <person name="Pfiffner J."/>
            <person name="Priest M."/>
            <person name="Russ C."/>
            <person name="Smialowska A."/>
            <person name="Swoboda P."/>
            <person name="Sykes S.M."/>
            <person name="Vaughn M."/>
            <person name="Vengrova S."/>
            <person name="Yoder R."/>
            <person name="Zeng Q."/>
            <person name="Allshire R."/>
            <person name="Baulcombe D."/>
            <person name="Birren B.W."/>
            <person name="Brown W."/>
            <person name="Ekwall K."/>
            <person name="Kellis M."/>
            <person name="Leatherwood J."/>
            <person name="Levin H."/>
            <person name="Margalit H."/>
            <person name="Martienssen R."/>
            <person name="Nieduszynski C.A."/>
            <person name="Spatafora J.W."/>
            <person name="Friedman N."/>
            <person name="Dalgaard J.Z."/>
            <person name="Baumann P."/>
            <person name="Niki H."/>
            <person name="Regev A."/>
            <person name="Nusbaum C."/>
        </authorList>
    </citation>
    <scope>NUCLEOTIDE SEQUENCE [LARGE SCALE GENOMIC DNA]</scope>
    <source>
        <strain evidence="10">OY26 / ATCC MYA-4695 / CBS 11777 / NBRC 106824 / NRRL Y48691</strain>
    </source>
</reference>
<evidence type="ECO:0000256" key="5">
    <source>
        <dbReference type="ARBA" id="ARBA00022801"/>
    </source>
</evidence>
<dbReference type="Pfam" id="PF03561">
    <property type="entry name" value="Allantoicase"/>
    <property type="match status" value="2"/>
</dbReference>
<dbReference type="Proteomes" id="UP000015464">
    <property type="component" value="Unassembled WGS sequence"/>
</dbReference>
<dbReference type="AlphaFoldDB" id="S9W045"/>
<comment type="catalytic activity">
    <reaction evidence="1">
        <text>allantoate + H2O = (S)-ureidoglycolate + urea</text>
        <dbReference type="Rhea" id="RHEA:11016"/>
        <dbReference type="ChEBI" id="CHEBI:15377"/>
        <dbReference type="ChEBI" id="CHEBI:16199"/>
        <dbReference type="ChEBI" id="CHEBI:17536"/>
        <dbReference type="ChEBI" id="CHEBI:57296"/>
        <dbReference type="EC" id="3.5.3.4"/>
    </reaction>
</comment>
<dbReference type="InterPro" id="IPR005164">
    <property type="entry name" value="Allantoicase"/>
</dbReference>
<dbReference type="NCBIfam" id="TIGR02961">
    <property type="entry name" value="allantoicase"/>
    <property type="match status" value="1"/>
</dbReference>
<dbReference type="GO" id="GO:0004037">
    <property type="term" value="F:allantoicase activity"/>
    <property type="evidence" value="ECO:0007669"/>
    <property type="project" value="UniProtKB-EC"/>
</dbReference>
<dbReference type="PANTHER" id="PTHR12045:SF3">
    <property type="entry name" value="INACTIVE ALLANTOICASE-RELATED"/>
    <property type="match status" value="1"/>
</dbReference>
<evidence type="ECO:0000256" key="1">
    <source>
        <dbReference type="ARBA" id="ARBA00001314"/>
    </source>
</evidence>
<evidence type="ECO:0000256" key="2">
    <source>
        <dbReference type="ARBA" id="ARBA00009242"/>
    </source>
</evidence>
<dbReference type="InterPro" id="IPR008979">
    <property type="entry name" value="Galactose-bd-like_sf"/>
</dbReference>
<dbReference type="FunFam" id="2.60.120.260:FF:000059">
    <property type="entry name" value="Probable allantoicase"/>
    <property type="match status" value="1"/>
</dbReference>
<dbReference type="EC" id="3.5.3.4" evidence="3"/>
<dbReference type="HOGENOM" id="CLU_038797_0_0_1"/>
<dbReference type="GeneID" id="25036885"/>
<dbReference type="GO" id="GO:0000256">
    <property type="term" value="P:allantoin catabolic process"/>
    <property type="evidence" value="ECO:0007669"/>
    <property type="project" value="EnsemblFungi"/>
</dbReference>
<dbReference type="OrthoDB" id="10266039at2759"/>
<dbReference type="PANTHER" id="PTHR12045">
    <property type="entry name" value="ALLANTOICASE"/>
    <property type="match status" value="1"/>
</dbReference>
<dbReference type="GO" id="GO:0006144">
    <property type="term" value="P:purine nucleobase metabolic process"/>
    <property type="evidence" value="ECO:0007669"/>
    <property type="project" value="UniProtKB-KW"/>
</dbReference>
<keyword evidence="10" id="KW-1185">Reference proteome</keyword>
<dbReference type="SUPFAM" id="SSF49785">
    <property type="entry name" value="Galactose-binding domain-like"/>
    <property type="match status" value="2"/>
</dbReference>
<dbReference type="FunFam" id="2.60.120.260:FF:000078">
    <property type="entry name" value="DAL2p Allantoicase"/>
    <property type="match status" value="1"/>
</dbReference>
<dbReference type="STRING" id="653667.S9W045"/>
<keyword evidence="4" id="KW-0659">Purine metabolism</keyword>
<dbReference type="PIRSF" id="PIRSF016516">
    <property type="entry name" value="Allantoicase"/>
    <property type="match status" value="1"/>
</dbReference>
<dbReference type="EMBL" id="KE546991">
    <property type="protein sequence ID" value="EPY51390.1"/>
    <property type="molecule type" value="Genomic_DNA"/>
</dbReference>
<keyword evidence="5" id="KW-0378">Hydrolase</keyword>
<name>S9W045_SCHCR</name>
<dbReference type="HAMAP" id="MF_00813">
    <property type="entry name" value="Allantoicase"/>
    <property type="match status" value="1"/>
</dbReference>
<evidence type="ECO:0000259" key="8">
    <source>
        <dbReference type="Pfam" id="PF03561"/>
    </source>
</evidence>
<dbReference type="InterPro" id="IPR015908">
    <property type="entry name" value="Allantoicase_dom"/>
</dbReference>
<accession>S9W045</accession>
<gene>
    <name evidence="9" type="ORF">SPOG_02562</name>
</gene>
<protein>
    <recommendedName>
        <fullName evidence="3">allantoicase</fullName>
        <ecNumber evidence="3">3.5.3.4</ecNumber>
    </recommendedName>
</protein>
<dbReference type="eggNOG" id="KOG4145">
    <property type="taxonomic scope" value="Eukaryota"/>
</dbReference>
<comment type="similarity">
    <text evidence="2">Belongs to the allantoicase family.</text>
</comment>
<evidence type="ECO:0000313" key="10">
    <source>
        <dbReference type="Proteomes" id="UP000015464"/>
    </source>
</evidence>
<evidence type="ECO:0000313" key="9">
    <source>
        <dbReference type="EMBL" id="EPY51390.1"/>
    </source>
</evidence>
<sequence length="345" mass="38203">MSTVAVEQIAPKIGDAFFSQNCVDLISRDLGGQIIARSDDFFASAENLITPTAPIRREGVFVDTGAWYDGWETRRHNSEPSDWVIAKVGASSGRIAGIEIDTAYFIGNHAPAVSVEATFSPNKVPDTNAFWTPILPKVSCGPSQRHLFRLKTPSDQSYTHVRLQMYPDGGIARFRVYGNVAPVFPADLDVRLDLAHMYLGGLVVQCSDQHFGRKDNLILPGRGVNMGDGWETARSREPGHVDWVIVKLGTKGYIDDVLVDTNHFKGNYPKEVILEATDSPDHVPGPHCIWETILTAQKLGPHMEHTFFDLDNVSTPKTHVRMIIVPDGGVKRLRICGRHVKTPQK</sequence>
<proteinExistence type="inferred from homology"/>
<feature type="domain" description="Allantoicase" evidence="8">
    <location>
        <begin position="31"/>
        <end position="180"/>
    </location>
</feature>
<evidence type="ECO:0000256" key="6">
    <source>
        <dbReference type="ARBA" id="ARBA00056910"/>
    </source>
</evidence>
<evidence type="ECO:0000256" key="7">
    <source>
        <dbReference type="ARBA" id="ARBA00060607"/>
    </source>
</evidence>
<evidence type="ECO:0000256" key="3">
    <source>
        <dbReference type="ARBA" id="ARBA00012170"/>
    </source>
</evidence>
<evidence type="ECO:0000256" key="4">
    <source>
        <dbReference type="ARBA" id="ARBA00022631"/>
    </source>
</evidence>
<feature type="domain" description="Allantoicase" evidence="8">
    <location>
        <begin position="200"/>
        <end position="339"/>
    </location>
</feature>
<comment type="function">
    <text evidence="6">Utilization of purines as secondary nitrogen sources, when primary sources are limiting.</text>
</comment>
<comment type="pathway">
    <text evidence="7">Nitrogen metabolism; (S)-allantoin degradation; (S)-ureidoglycolate from allantoate (aminidohydrolase route): step 1/1.</text>
</comment>
<dbReference type="RefSeq" id="XP_013023958.1">
    <property type="nucleotide sequence ID" value="XM_013168504.1"/>
</dbReference>
<dbReference type="OMA" id="MDDGWET"/>
<organism evidence="9 10">
    <name type="scientific">Schizosaccharomyces cryophilus (strain OY26 / ATCC MYA-4695 / CBS 11777 / NBRC 106824 / NRRL Y48691)</name>
    <name type="common">Fission yeast</name>
    <dbReference type="NCBI Taxonomy" id="653667"/>
    <lineage>
        <taxon>Eukaryota</taxon>
        <taxon>Fungi</taxon>
        <taxon>Dikarya</taxon>
        <taxon>Ascomycota</taxon>
        <taxon>Taphrinomycotina</taxon>
        <taxon>Schizosaccharomycetes</taxon>
        <taxon>Schizosaccharomycetales</taxon>
        <taxon>Schizosaccharomycetaceae</taxon>
        <taxon>Schizosaccharomyces</taxon>
    </lineage>
</organism>